<dbReference type="InterPro" id="IPR000713">
    <property type="entry name" value="Mur_ligase_N"/>
</dbReference>
<reference evidence="3" key="1">
    <citation type="journal article" date="2014" name="Front. Microbiol.">
        <title>High frequency of phylogenetically diverse reductive dehalogenase-homologous genes in deep subseafloor sedimentary metagenomes.</title>
        <authorList>
            <person name="Kawai M."/>
            <person name="Futagami T."/>
            <person name="Toyoda A."/>
            <person name="Takaki Y."/>
            <person name="Nishi S."/>
            <person name="Hori S."/>
            <person name="Arai W."/>
            <person name="Tsubouchi T."/>
            <person name="Morono Y."/>
            <person name="Uchiyama I."/>
            <person name="Ito T."/>
            <person name="Fujiyama A."/>
            <person name="Inagaki F."/>
            <person name="Takami H."/>
        </authorList>
    </citation>
    <scope>NUCLEOTIDE SEQUENCE</scope>
    <source>
        <strain evidence="3">Expedition CK06-06</strain>
    </source>
</reference>
<evidence type="ECO:0008006" key="4">
    <source>
        <dbReference type="Google" id="ProtNLM"/>
    </source>
</evidence>
<protein>
    <recommendedName>
        <fullName evidence="4">Mur ligase N-terminal catalytic domain-containing protein</fullName>
    </recommendedName>
</protein>
<dbReference type="GO" id="GO:0005524">
    <property type="term" value="F:ATP binding"/>
    <property type="evidence" value="ECO:0007669"/>
    <property type="project" value="InterPro"/>
</dbReference>
<proteinExistence type="predicted"/>
<evidence type="ECO:0000313" key="3">
    <source>
        <dbReference type="EMBL" id="GAF74140.1"/>
    </source>
</evidence>
<accession>X0TDL3</accession>
<dbReference type="Gene3D" id="3.40.1190.10">
    <property type="entry name" value="Mur-like, catalytic domain"/>
    <property type="match status" value="1"/>
</dbReference>
<evidence type="ECO:0000259" key="2">
    <source>
        <dbReference type="Pfam" id="PF08245"/>
    </source>
</evidence>
<dbReference type="Gene3D" id="3.40.1390.10">
    <property type="entry name" value="MurE/MurF, N-terminal domain"/>
    <property type="match status" value="1"/>
</dbReference>
<dbReference type="EMBL" id="BARS01009401">
    <property type="protein sequence ID" value="GAF74140.1"/>
    <property type="molecule type" value="Genomic_DNA"/>
</dbReference>
<feature type="domain" description="Mur ligase N-terminal catalytic" evidence="1">
    <location>
        <begin position="30"/>
        <end position="100"/>
    </location>
</feature>
<dbReference type="InterPro" id="IPR035911">
    <property type="entry name" value="MurE/MurF_N"/>
</dbReference>
<dbReference type="AlphaFoldDB" id="X0TDL3"/>
<dbReference type="Pfam" id="PF08245">
    <property type="entry name" value="Mur_ligase_M"/>
    <property type="match status" value="1"/>
</dbReference>
<feature type="non-terminal residue" evidence="3">
    <location>
        <position position="178"/>
    </location>
</feature>
<gene>
    <name evidence="3" type="ORF">S01H1_17688</name>
</gene>
<comment type="caution">
    <text evidence="3">The sequence shown here is derived from an EMBL/GenBank/DDBJ whole genome shotgun (WGS) entry which is preliminary data.</text>
</comment>
<dbReference type="GO" id="GO:0016881">
    <property type="term" value="F:acid-amino acid ligase activity"/>
    <property type="evidence" value="ECO:0007669"/>
    <property type="project" value="InterPro"/>
</dbReference>
<dbReference type="PANTHER" id="PTHR23135">
    <property type="entry name" value="MUR LIGASE FAMILY MEMBER"/>
    <property type="match status" value="1"/>
</dbReference>
<dbReference type="Pfam" id="PF01225">
    <property type="entry name" value="Mur_ligase"/>
    <property type="match status" value="1"/>
</dbReference>
<sequence length="178" mass="19054">MDSHTLVKLPDLIRTITEPVDISQIPDLSVTGIIHDSRRVQTGYVFVAVSGGIEDGHRYIPEAVQNGAVAVVGTEPDIKLSVPYILVNDSRKALAYLSAGFFNFPARDLVVIGVTGTDGKTTTVNLIFRILQAAGLSVGMISTVNAVIGDKELETGFHVTTPEAPDIQFYLSQMVAQG</sequence>
<dbReference type="PANTHER" id="PTHR23135:SF4">
    <property type="entry name" value="UDP-N-ACETYLMURAMOYL-L-ALANYL-D-GLUTAMATE--2,6-DIAMINOPIMELATE LIGASE MURE HOMOLOG, CHLOROPLASTIC"/>
    <property type="match status" value="1"/>
</dbReference>
<dbReference type="SUPFAM" id="SSF53623">
    <property type="entry name" value="MurD-like peptide ligases, catalytic domain"/>
    <property type="match status" value="1"/>
</dbReference>
<evidence type="ECO:0000259" key="1">
    <source>
        <dbReference type="Pfam" id="PF01225"/>
    </source>
</evidence>
<dbReference type="SUPFAM" id="SSF63418">
    <property type="entry name" value="MurE/MurF N-terminal domain"/>
    <property type="match status" value="1"/>
</dbReference>
<dbReference type="InterPro" id="IPR013221">
    <property type="entry name" value="Mur_ligase_cen"/>
</dbReference>
<name>X0TDL3_9ZZZZ</name>
<organism evidence="3">
    <name type="scientific">marine sediment metagenome</name>
    <dbReference type="NCBI Taxonomy" id="412755"/>
    <lineage>
        <taxon>unclassified sequences</taxon>
        <taxon>metagenomes</taxon>
        <taxon>ecological metagenomes</taxon>
    </lineage>
</organism>
<dbReference type="InterPro" id="IPR036565">
    <property type="entry name" value="Mur-like_cat_sf"/>
</dbReference>
<feature type="domain" description="Mur ligase central" evidence="2">
    <location>
        <begin position="114"/>
        <end position="177"/>
    </location>
</feature>